<name>A0A9P4M6F8_9PEZI</name>
<dbReference type="EMBL" id="ML978133">
    <property type="protein sequence ID" value="KAF2094794.1"/>
    <property type="molecule type" value="Genomic_DNA"/>
</dbReference>
<dbReference type="GO" id="GO:0016491">
    <property type="term" value="F:oxidoreductase activity"/>
    <property type="evidence" value="ECO:0007669"/>
    <property type="project" value="UniProtKB-KW"/>
</dbReference>
<accession>A0A9P4M6F8</accession>
<dbReference type="NCBIfam" id="NF041278">
    <property type="entry name" value="CmcJ_NvfI_EfuI"/>
    <property type="match status" value="1"/>
</dbReference>
<keyword evidence="4" id="KW-1185">Reference proteome</keyword>
<dbReference type="Proteomes" id="UP000799772">
    <property type="component" value="Unassembled WGS sequence"/>
</dbReference>
<evidence type="ECO:0000256" key="1">
    <source>
        <dbReference type="ARBA" id="ARBA00023002"/>
    </source>
</evidence>
<dbReference type="PANTHER" id="PTHR34598">
    <property type="entry name" value="BLL6449 PROTEIN"/>
    <property type="match status" value="1"/>
</dbReference>
<keyword evidence="1" id="KW-0560">Oxidoreductase</keyword>
<organism evidence="3 4">
    <name type="scientific">Rhizodiscina lignyota</name>
    <dbReference type="NCBI Taxonomy" id="1504668"/>
    <lineage>
        <taxon>Eukaryota</taxon>
        <taxon>Fungi</taxon>
        <taxon>Dikarya</taxon>
        <taxon>Ascomycota</taxon>
        <taxon>Pezizomycotina</taxon>
        <taxon>Dothideomycetes</taxon>
        <taxon>Pleosporomycetidae</taxon>
        <taxon>Aulographales</taxon>
        <taxon>Rhizodiscinaceae</taxon>
        <taxon>Rhizodiscina</taxon>
    </lineage>
</organism>
<dbReference type="PANTHER" id="PTHR34598:SF3">
    <property type="entry name" value="OXIDOREDUCTASE AN1597"/>
    <property type="match status" value="1"/>
</dbReference>
<protein>
    <submittedName>
        <fullName evidence="3">Uncharacterized protein</fullName>
    </submittedName>
</protein>
<proteinExistence type="inferred from homology"/>
<gene>
    <name evidence="3" type="ORF">NA57DRAFT_60213</name>
</gene>
<comment type="similarity">
    <text evidence="2">Belongs to the asaB hydroxylase/desaturase family.</text>
</comment>
<dbReference type="OrthoDB" id="412788at2759"/>
<dbReference type="AlphaFoldDB" id="A0A9P4M6F8"/>
<evidence type="ECO:0000256" key="2">
    <source>
        <dbReference type="ARBA" id="ARBA00023604"/>
    </source>
</evidence>
<reference evidence="3" key="1">
    <citation type="journal article" date="2020" name="Stud. Mycol.">
        <title>101 Dothideomycetes genomes: a test case for predicting lifestyles and emergence of pathogens.</title>
        <authorList>
            <person name="Haridas S."/>
            <person name="Albert R."/>
            <person name="Binder M."/>
            <person name="Bloem J."/>
            <person name="Labutti K."/>
            <person name="Salamov A."/>
            <person name="Andreopoulos B."/>
            <person name="Baker S."/>
            <person name="Barry K."/>
            <person name="Bills G."/>
            <person name="Bluhm B."/>
            <person name="Cannon C."/>
            <person name="Castanera R."/>
            <person name="Culley D."/>
            <person name="Daum C."/>
            <person name="Ezra D."/>
            <person name="Gonzalez J."/>
            <person name="Henrissat B."/>
            <person name="Kuo A."/>
            <person name="Liang C."/>
            <person name="Lipzen A."/>
            <person name="Lutzoni F."/>
            <person name="Magnuson J."/>
            <person name="Mondo S."/>
            <person name="Nolan M."/>
            <person name="Ohm R."/>
            <person name="Pangilinan J."/>
            <person name="Park H.-J."/>
            <person name="Ramirez L."/>
            <person name="Alfaro M."/>
            <person name="Sun H."/>
            <person name="Tritt A."/>
            <person name="Yoshinaga Y."/>
            <person name="Zwiers L.-H."/>
            <person name="Turgeon B."/>
            <person name="Goodwin S."/>
            <person name="Spatafora J."/>
            <person name="Crous P."/>
            <person name="Grigoriev I."/>
        </authorList>
    </citation>
    <scope>NUCLEOTIDE SEQUENCE</scope>
    <source>
        <strain evidence="3">CBS 133067</strain>
    </source>
</reference>
<evidence type="ECO:0000313" key="4">
    <source>
        <dbReference type="Proteomes" id="UP000799772"/>
    </source>
</evidence>
<evidence type="ECO:0000313" key="3">
    <source>
        <dbReference type="EMBL" id="KAF2094794.1"/>
    </source>
</evidence>
<sequence length="313" mass="35672">MSATYTSTATDTTQEGLILKSGGIKDVFSEFNYYMPPAGGISEPSTNDLELILGTKDQDTRRLHVLDVRGKEDKFTLDQNGFRYVQLQSKMIEPESDDHIKQVYYPELDEMLRRELKNVSAVYHLGHILRGAPIKQDFSGPTDEAWNKPYRGQAPAPRVHIDFTRYGIIQILPGEFGEAVAKDIVESGRRWMVFSLWKPLKTVTRDPLGIADAATVKNRDELIPLPRIYPDGRTTENIVIKACKEPEKGGQCVHQWYWMSEQTRDELLMIKIFDSAEKEGEEMRAPHASFSLEGTEYEPIRESIECRVVVCLD</sequence>
<dbReference type="InterPro" id="IPR044053">
    <property type="entry name" value="AsaB-like"/>
</dbReference>
<comment type="caution">
    <text evidence="3">The sequence shown here is derived from an EMBL/GenBank/DDBJ whole genome shotgun (WGS) entry which is preliminary data.</text>
</comment>